<organism evidence="4 5">
    <name type="scientific">Paraconexibacter antarcticus</name>
    <dbReference type="NCBI Taxonomy" id="2949664"/>
    <lineage>
        <taxon>Bacteria</taxon>
        <taxon>Bacillati</taxon>
        <taxon>Actinomycetota</taxon>
        <taxon>Thermoleophilia</taxon>
        <taxon>Solirubrobacterales</taxon>
        <taxon>Paraconexibacteraceae</taxon>
        <taxon>Paraconexibacter</taxon>
    </lineage>
</organism>
<dbReference type="PROSITE" id="PS51257">
    <property type="entry name" value="PROKAR_LIPOPROTEIN"/>
    <property type="match status" value="1"/>
</dbReference>
<feature type="domain" description="Solute-binding protein family 5" evidence="3">
    <location>
        <begin position="104"/>
        <end position="482"/>
    </location>
</feature>
<dbReference type="InterPro" id="IPR000914">
    <property type="entry name" value="SBP_5_dom"/>
</dbReference>
<dbReference type="Proteomes" id="UP001056035">
    <property type="component" value="Chromosome"/>
</dbReference>
<dbReference type="PANTHER" id="PTHR30290:SF83">
    <property type="entry name" value="ABC TRANSPORTER SUBSTRATE-BINDING PROTEIN"/>
    <property type="match status" value="1"/>
</dbReference>
<gene>
    <name evidence="4" type="ORF">NBH00_09015</name>
</gene>
<evidence type="ECO:0000256" key="2">
    <source>
        <dbReference type="SAM" id="SignalP"/>
    </source>
</evidence>
<feature type="compositionally biased region" description="Low complexity" evidence="1">
    <location>
        <begin position="30"/>
        <end position="53"/>
    </location>
</feature>
<feature type="signal peptide" evidence="2">
    <location>
        <begin position="1"/>
        <end position="24"/>
    </location>
</feature>
<protein>
    <submittedName>
        <fullName evidence="4">ABC transporter substrate-binding protein</fullName>
    </submittedName>
</protein>
<sequence length="572" mass="60963">MSARPHVLTAAAVAAAGLTLGLTACGSGSSSSTSTAAGTTAGTTSSGTPAATGKPGGSVTALFGTAPDYLDPGEAYTTQGAEPHWITYTGLYTYAHADGTAGTQVIPGLADALPKISSDGKTYTMTLRKGLVFSDGTPVKAKDFTSTIERSIRLNWGGKSFFTGNIKGADAFDKKQSKTISGIKADDATGRITITLKQPYGAFLNVLAFPAAGLVPSGTAVKNLSNDPPPGVGPYMIKDVVPNRSFTAVPNPQWAKMNIPGIPAAKVTVNVKIVSNTQLEAEQVLNNSADVFDNFDTLPPSLLAQAKNQASDRFSQVPAVSTYYFFMNTQTKPFNNQMARQAVDMAIDRRAISRLSSGTLQPGCFFLPPGMQGHPDGPCPSAGDPNAKPDLAKARALLKKSGEFGAKVTVWGQNRSPRKEYIDYYTSVLNQLGFKATTKLIADAAYFPTIGNLKSDPQTGFADWNQDFPNPSDFYLLLDKNSIQQTNNQNFSQVKDPHIQSELAYLNKVPAADLAKAAPRWAALDKYVEQKAYFANYGYLVIPKFMSTKIDYKSAIVSPVYGNDWTSWSVGG</sequence>
<dbReference type="Gene3D" id="3.10.105.10">
    <property type="entry name" value="Dipeptide-binding Protein, Domain 3"/>
    <property type="match status" value="1"/>
</dbReference>
<evidence type="ECO:0000256" key="1">
    <source>
        <dbReference type="SAM" id="MobiDB-lite"/>
    </source>
</evidence>
<dbReference type="Pfam" id="PF00496">
    <property type="entry name" value="SBP_bac_5"/>
    <property type="match status" value="1"/>
</dbReference>
<dbReference type="InterPro" id="IPR030678">
    <property type="entry name" value="Peptide/Ni-bd"/>
</dbReference>
<name>A0ABY5DWD5_9ACTN</name>
<dbReference type="Gene3D" id="3.40.190.10">
    <property type="entry name" value="Periplasmic binding protein-like II"/>
    <property type="match status" value="1"/>
</dbReference>
<keyword evidence="2" id="KW-0732">Signal</keyword>
<dbReference type="InterPro" id="IPR039424">
    <property type="entry name" value="SBP_5"/>
</dbReference>
<feature type="chain" id="PRO_5045818247" evidence="2">
    <location>
        <begin position="25"/>
        <end position="572"/>
    </location>
</feature>
<evidence type="ECO:0000313" key="4">
    <source>
        <dbReference type="EMBL" id="UTI66333.1"/>
    </source>
</evidence>
<feature type="region of interest" description="Disordered" evidence="1">
    <location>
        <begin position="30"/>
        <end position="56"/>
    </location>
</feature>
<dbReference type="PIRSF" id="PIRSF002741">
    <property type="entry name" value="MppA"/>
    <property type="match status" value="1"/>
</dbReference>
<reference evidence="4 5" key="1">
    <citation type="submission" date="2022-06" db="EMBL/GenBank/DDBJ databases">
        <title>Paraconexibacter antarcticus.</title>
        <authorList>
            <person name="Kim C.S."/>
        </authorList>
    </citation>
    <scope>NUCLEOTIDE SEQUENCE [LARGE SCALE GENOMIC DNA]</scope>
    <source>
        <strain evidence="4 5">02-257</strain>
    </source>
</reference>
<dbReference type="SUPFAM" id="SSF53850">
    <property type="entry name" value="Periplasmic binding protein-like II"/>
    <property type="match status" value="1"/>
</dbReference>
<evidence type="ECO:0000259" key="3">
    <source>
        <dbReference type="Pfam" id="PF00496"/>
    </source>
</evidence>
<dbReference type="PANTHER" id="PTHR30290">
    <property type="entry name" value="PERIPLASMIC BINDING COMPONENT OF ABC TRANSPORTER"/>
    <property type="match status" value="1"/>
</dbReference>
<evidence type="ECO:0000313" key="5">
    <source>
        <dbReference type="Proteomes" id="UP001056035"/>
    </source>
</evidence>
<accession>A0ABY5DWD5</accession>
<proteinExistence type="predicted"/>
<keyword evidence="5" id="KW-1185">Reference proteome</keyword>
<dbReference type="EMBL" id="CP098502">
    <property type="protein sequence ID" value="UTI66333.1"/>
    <property type="molecule type" value="Genomic_DNA"/>
</dbReference>
<dbReference type="RefSeq" id="WP_254573004.1">
    <property type="nucleotide sequence ID" value="NZ_CP098502.1"/>
</dbReference>